<comment type="caution">
    <text evidence="2">The sequence shown here is derived from an EMBL/GenBank/DDBJ whole genome shotgun (WGS) entry which is preliminary data.</text>
</comment>
<gene>
    <name evidence="2" type="ORF">Celaphus_00015289</name>
</gene>
<feature type="compositionally biased region" description="Polar residues" evidence="1">
    <location>
        <begin position="77"/>
        <end position="90"/>
    </location>
</feature>
<name>A0A212CST2_CEREH</name>
<evidence type="ECO:0000256" key="1">
    <source>
        <dbReference type="SAM" id="MobiDB-lite"/>
    </source>
</evidence>
<dbReference type="AlphaFoldDB" id="A0A212CST2"/>
<dbReference type="Proteomes" id="UP000242450">
    <property type="component" value="Chromosome 13"/>
</dbReference>
<proteinExistence type="predicted"/>
<protein>
    <submittedName>
        <fullName evidence="2">Uncharacterized protein</fullName>
    </submittedName>
</protein>
<organism evidence="2 3">
    <name type="scientific">Cervus elaphus hippelaphus</name>
    <name type="common">European red deer</name>
    <dbReference type="NCBI Taxonomy" id="46360"/>
    <lineage>
        <taxon>Eukaryota</taxon>
        <taxon>Metazoa</taxon>
        <taxon>Chordata</taxon>
        <taxon>Craniata</taxon>
        <taxon>Vertebrata</taxon>
        <taxon>Euteleostomi</taxon>
        <taxon>Mammalia</taxon>
        <taxon>Eutheria</taxon>
        <taxon>Laurasiatheria</taxon>
        <taxon>Artiodactyla</taxon>
        <taxon>Ruminantia</taxon>
        <taxon>Pecora</taxon>
        <taxon>Cervidae</taxon>
        <taxon>Cervinae</taxon>
        <taxon>Cervus</taxon>
    </lineage>
</organism>
<feature type="compositionally biased region" description="Low complexity" evidence="1">
    <location>
        <begin position="31"/>
        <end position="48"/>
    </location>
</feature>
<keyword evidence="3" id="KW-1185">Reference proteome</keyword>
<reference evidence="2 3" key="1">
    <citation type="journal article" date="2018" name="Mol. Genet. Genomics">
        <title>The red deer Cervus elaphus genome CerEla1.0: sequencing, annotating, genes, and chromosomes.</title>
        <authorList>
            <person name="Bana N.A."/>
            <person name="Nyiri A."/>
            <person name="Nagy J."/>
            <person name="Frank K."/>
            <person name="Nagy T."/>
            <person name="Steger V."/>
            <person name="Schiller M."/>
            <person name="Lakatos P."/>
            <person name="Sugar L."/>
            <person name="Horn P."/>
            <person name="Barta E."/>
            <person name="Orosz L."/>
        </authorList>
    </citation>
    <scope>NUCLEOTIDE SEQUENCE [LARGE SCALE GENOMIC DNA]</scope>
    <source>
        <strain evidence="2">Hungarian</strain>
    </source>
</reference>
<sequence length="122" mass="12903">MAQKVTKDEEEILQDPEGDELPPLPYWMMVPPASNAAATGGPTGGTIPRRVSLPDSSAVPTAPQAVAPPPRQAPASTGGTMSPPDSTTPDAATMFPKLYPPLPLIEIADKVFQNRDTEIEKK</sequence>
<evidence type="ECO:0000313" key="3">
    <source>
        <dbReference type="Proteomes" id="UP000242450"/>
    </source>
</evidence>
<feature type="compositionally biased region" description="Acidic residues" evidence="1">
    <location>
        <begin position="8"/>
        <end position="20"/>
    </location>
</feature>
<dbReference type="EMBL" id="MKHE01000013">
    <property type="protein sequence ID" value="OWK09043.1"/>
    <property type="molecule type" value="Genomic_DNA"/>
</dbReference>
<evidence type="ECO:0000313" key="2">
    <source>
        <dbReference type="EMBL" id="OWK09043.1"/>
    </source>
</evidence>
<feature type="region of interest" description="Disordered" evidence="1">
    <location>
        <begin position="1"/>
        <end position="95"/>
    </location>
</feature>
<accession>A0A212CST2</accession>